<dbReference type="InterPro" id="IPR050626">
    <property type="entry name" value="Peptidase_M16"/>
</dbReference>
<dbReference type="Pfam" id="PF22456">
    <property type="entry name" value="PqqF-like_C_4"/>
    <property type="match status" value="1"/>
</dbReference>
<evidence type="ECO:0000256" key="8">
    <source>
        <dbReference type="ARBA" id="ARBA00022833"/>
    </source>
</evidence>
<feature type="domain" description="Peptidase M16 N-terminal" evidence="15">
    <location>
        <begin position="22"/>
        <end position="139"/>
    </location>
</feature>
<dbReference type="InterPro" id="IPR007863">
    <property type="entry name" value="Peptidase_M16_C"/>
</dbReference>
<name>A0ABR7YVG0_9PSED</name>
<keyword evidence="9" id="KW-0884">PQQ biosynthesis</keyword>
<evidence type="ECO:0000256" key="13">
    <source>
        <dbReference type="RuleBase" id="RU004447"/>
    </source>
</evidence>
<dbReference type="NCBIfam" id="TIGR02110">
    <property type="entry name" value="PQQ_syn_pqqF"/>
    <property type="match status" value="1"/>
</dbReference>
<evidence type="ECO:0000256" key="11">
    <source>
        <dbReference type="ARBA" id="ARBA00024932"/>
    </source>
</evidence>
<dbReference type="InterPro" id="IPR054734">
    <property type="entry name" value="PqqF-like_C_4"/>
</dbReference>
<dbReference type="Pfam" id="PF22455">
    <property type="entry name" value="PqqF_C_3"/>
    <property type="match status" value="1"/>
</dbReference>
<evidence type="ECO:0000256" key="14">
    <source>
        <dbReference type="SAM" id="MobiDB-lite"/>
    </source>
</evidence>
<evidence type="ECO:0000259" key="18">
    <source>
        <dbReference type="Pfam" id="PF22456"/>
    </source>
</evidence>
<comment type="caution">
    <text evidence="19">The sequence shown here is derived from an EMBL/GenBank/DDBJ whole genome shotgun (WGS) entry which is preliminary data.</text>
</comment>
<accession>A0ABR7YVG0</accession>
<evidence type="ECO:0000259" key="16">
    <source>
        <dbReference type="Pfam" id="PF05193"/>
    </source>
</evidence>
<keyword evidence="5" id="KW-0645">Protease</keyword>
<dbReference type="GO" id="GO:0016787">
    <property type="term" value="F:hydrolase activity"/>
    <property type="evidence" value="ECO:0007669"/>
    <property type="project" value="UniProtKB-KW"/>
</dbReference>
<dbReference type="RefSeq" id="WP_190416609.1">
    <property type="nucleotide sequence ID" value="NZ_JAAOCA010000001.1"/>
</dbReference>
<evidence type="ECO:0000256" key="5">
    <source>
        <dbReference type="ARBA" id="ARBA00022670"/>
    </source>
</evidence>
<evidence type="ECO:0000313" key="19">
    <source>
        <dbReference type="EMBL" id="MBD1597182.1"/>
    </source>
</evidence>
<dbReference type="EMBL" id="JAAOCA010000001">
    <property type="protein sequence ID" value="MBD1597182.1"/>
    <property type="molecule type" value="Genomic_DNA"/>
</dbReference>
<dbReference type="Gene3D" id="3.30.830.10">
    <property type="entry name" value="Metalloenzyme, LuxS/M16 peptidase-like"/>
    <property type="match status" value="2"/>
</dbReference>
<evidence type="ECO:0000256" key="12">
    <source>
        <dbReference type="ARBA" id="ARBA00030977"/>
    </source>
</evidence>
<dbReference type="Pfam" id="PF05193">
    <property type="entry name" value="Peptidase_M16_C"/>
    <property type="match status" value="1"/>
</dbReference>
<evidence type="ECO:0000256" key="3">
    <source>
        <dbReference type="ARBA" id="ARBA00007261"/>
    </source>
</evidence>
<dbReference type="PROSITE" id="PS00143">
    <property type="entry name" value="INSULINASE"/>
    <property type="match status" value="1"/>
</dbReference>
<evidence type="ECO:0000259" key="17">
    <source>
        <dbReference type="Pfam" id="PF22455"/>
    </source>
</evidence>
<feature type="domain" description="Coenzyme PQQ synthesis protein F C-terminal lobe" evidence="17">
    <location>
        <begin position="452"/>
        <end position="588"/>
    </location>
</feature>
<dbReference type="InterPro" id="IPR054733">
    <property type="entry name" value="PqqF_C_3"/>
</dbReference>
<dbReference type="Pfam" id="PF00675">
    <property type="entry name" value="Peptidase_M16"/>
    <property type="match status" value="1"/>
</dbReference>
<evidence type="ECO:0000256" key="6">
    <source>
        <dbReference type="ARBA" id="ARBA00022723"/>
    </source>
</evidence>
<evidence type="ECO:0000256" key="9">
    <source>
        <dbReference type="ARBA" id="ARBA00022905"/>
    </source>
</evidence>
<gene>
    <name evidence="19" type="primary">pqqF</name>
    <name evidence="19" type="ORF">HAQ05_00445</name>
</gene>
<feature type="domain" description="Peptidase M16 C-terminal" evidence="16">
    <location>
        <begin position="181"/>
        <end position="316"/>
    </location>
</feature>
<evidence type="ECO:0000256" key="1">
    <source>
        <dbReference type="ARBA" id="ARBA00001947"/>
    </source>
</evidence>
<keyword evidence="7 19" id="KW-0378">Hydrolase</keyword>
<comment type="pathway">
    <text evidence="2">Cofactor biosynthesis; pyrroloquinoline quinone biosynthesis.</text>
</comment>
<feature type="region of interest" description="Disordered" evidence="14">
    <location>
        <begin position="421"/>
        <end position="451"/>
    </location>
</feature>
<dbReference type="PANTHER" id="PTHR43690">
    <property type="entry name" value="NARDILYSIN"/>
    <property type="match status" value="1"/>
</dbReference>
<keyword evidence="8" id="KW-0862">Zinc</keyword>
<dbReference type="SUPFAM" id="SSF63411">
    <property type="entry name" value="LuxS/MPP-like metallohydrolase"/>
    <property type="match status" value="2"/>
</dbReference>
<evidence type="ECO:0000256" key="7">
    <source>
        <dbReference type="ARBA" id="ARBA00022801"/>
    </source>
</evidence>
<dbReference type="Proteomes" id="UP000805841">
    <property type="component" value="Unassembled WGS sequence"/>
</dbReference>
<dbReference type="InterPro" id="IPR001431">
    <property type="entry name" value="Pept_M16_Zn_BS"/>
</dbReference>
<reference evidence="19 20" key="1">
    <citation type="journal article" date="2020" name="Insects">
        <title>Bacteria Belonging to Pseudomonas typographi sp. nov. from the Bark Beetle Ips typographus Have Genomic Potential to Aid in the Host Ecology.</title>
        <authorList>
            <person name="Peral-Aranega E."/>
            <person name="Saati-Santamaria Z."/>
            <person name="Kolarik M."/>
            <person name="Rivas R."/>
            <person name="Garcia-Fraile P."/>
        </authorList>
    </citation>
    <scope>NUCLEOTIDE SEQUENCE [LARGE SCALE GENOMIC DNA]</scope>
    <source>
        <strain evidence="19 20">CA3A</strain>
    </source>
</reference>
<keyword evidence="6" id="KW-0479">Metal-binding</keyword>
<keyword evidence="20" id="KW-1185">Reference proteome</keyword>
<feature type="region of interest" description="Disordered" evidence="14">
    <location>
        <begin position="219"/>
        <end position="242"/>
    </location>
</feature>
<keyword evidence="10" id="KW-0482">Metalloprotease</keyword>
<dbReference type="InterPro" id="IPR011249">
    <property type="entry name" value="Metalloenz_LuxS/M16"/>
</dbReference>
<feature type="domain" description="Coenzyme PQQ synthesis protein F-like C-terminal lobe" evidence="18">
    <location>
        <begin position="656"/>
        <end position="747"/>
    </location>
</feature>
<comment type="cofactor">
    <cofactor evidence="1">
        <name>Zn(2+)</name>
        <dbReference type="ChEBI" id="CHEBI:29105"/>
    </cofactor>
</comment>
<evidence type="ECO:0000256" key="10">
    <source>
        <dbReference type="ARBA" id="ARBA00023049"/>
    </source>
</evidence>
<dbReference type="PANTHER" id="PTHR43690:SF18">
    <property type="entry name" value="INSULIN-DEGRADING ENZYME-RELATED"/>
    <property type="match status" value="1"/>
</dbReference>
<evidence type="ECO:0000256" key="2">
    <source>
        <dbReference type="ARBA" id="ARBA00004886"/>
    </source>
</evidence>
<dbReference type="InterPro" id="IPR011765">
    <property type="entry name" value="Pept_M16_N"/>
</dbReference>
<evidence type="ECO:0000256" key="4">
    <source>
        <dbReference type="ARBA" id="ARBA00015088"/>
    </source>
</evidence>
<proteinExistence type="inferred from homology"/>
<protein>
    <recommendedName>
        <fullName evidence="4">Coenzyme PQQ synthesis protein F</fullName>
    </recommendedName>
    <alternativeName>
        <fullName evidence="12">Pyrroloquinoline quinone biosynthesis protein F</fullName>
    </alternativeName>
</protein>
<sequence length="813" mass="89581">MSLSHASCSELLLENGLKVRILHEPRLRKAAAFLCVDAGSHDVDPAWPGMAHFLEHLFFLGTERHNGEQALMAYVQRQGGQLNASTRERSTEFFFEVPPTALSGALERLCDMLARPRLSAADQRREREVLHAEFIAWSRDAEAQHQLWLTAPLSSRHPLRAFHAGNRYSLPLGSAEFQEGLLAFHQRFYHASQMTLCLVGPQSPDKLRAVAQRCGQLLPAGTRAPRPLPPPLRDDSGDHPAPSDPRRLNLVFACEGLPEGTAPAIDFLTTWCSNPQPGGLFAELQRRDLVESMQVRLLYHYGGQAVIDFDFKLTAAGGPAAATVGHLCLSWLEFFEALGDWGPLREEYTLLRKRRQLVSSALELARQYIDAAGDPAQLSEPVTRALASVLAQLKAEQLLHPVPLPSGANTPAVQWRLPQRNRFLRPNRRPEQPVADPPAVQYRPSAPNSPHEGELFVRWSAHASRHPGSTRVLDRSLRRLADEARQAGVRLAFNRLGDDWQLRLSGVAEPMPALLEQVAAHFSAPPTEAWRHHEAIPAAPQTPIRELLKRLPEHCLGFYHSSQHDGREQVQPAALQKLWASAGWEALAIGFDGAARSALNNALRRLPGRPGQATPVHYPPLGRHWSTVPGGSGEHALLLFCPAPNGSMGDEAAWRLLGHLSQTAFYQRMRVELQLGYAVFASFRQISGRPGLVFGVQSPGTDPAGILGHIEQFFEQLPRWLTNLGSSAVMSQSQAMAARWSLEELEAPQLGETLWQAHLGGHPGDYLGQLQRALAALRPADVINAAQRLRSADAGWLALATAAAPDERWVPLG</sequence>
<evidence type="ECO:0000259" key="15">
    <source>
        <dbReference type="Pfam" id="PF00675"/>
    </source>
</evidence>
<comment type="function">
    <text evidence="11">Required for coenzyme pyrroloquinoline quinone (PQQ) biosynthesis. It is thought that this protein is a protease that cleaves peptides bond in a small peptide (gene pqqA), providing the glutamate and tyrosine residues which are necessary for the synthesis of PQQ.</text>
</comment>
<evidence type="ECO:0000313" key="20">
    <source>
        <dbReference type="Proteomes" id="UP000805841"/>
    </source>
</evidence>
<dbReference type="InterPro" id="IPR011844">
    <property type="entry name" value="PQQ_synth_PqqF"/>
</dbReference>
<organism evidence="19 20">
    <name type="scientific">Pseudomonas typographi</name>
    <dbReference type="NCBI Taxonomy" id="2715964"/>
    <lineage>
        <taxon>Bacteria</taxon>
        <taxon>Pseudomonadati</taxon>
        <taxon>Pseudomonadota</taxon>
        <taxon>Gammaproteobacteria</taxon>
        <taxon>Pseudomonadales</taxon>
        <taxon>Pseudomonadaceae</taxon>
        <taxon>Pseudomonas</taxon>
    </lineage>
</organism>
<comment type="similarity">
    <text evidence="3 13">Belongs to the peptidase M16 family.</text>
</comment>